<dbReference type="EMBL" id="NNAY01003576">
    <property type="protein sequence ID" value="OXU19166.1"/>
    <property type="molecule type" value="Genomic_DNA"/>
</dbReference>
<dbReference type="InterPro" id="IPR001202">
    <property type="entry name" value="WW_dom"/>
</dbReference>
<sequence length="1361" mass="155329">SVPEVIDYARRLGIDPDSEPHLLDLAREGLMAALPKGWTPVYNDAAKSFYYYQRSTNVTTWEHPLDAVYKDLVAQARASNRRRASVALFKFKFLLRYRIYPQIYVSTGATWNKSAWNARKKAFFADEDSKIRADDAEPDYQQLPASSGLPPPVPGPLKSPTTRIPMKLAPLKRHRSESSSGFPRRSPSSLDRLTRGWKSGDSDMEPYSSSARSSLSSDRASRDYTNLRFQDPQFYESPKIMDNDKKKLDFRDVLKRSESLSPRYEEDWRQLSNRFSSDENIIDIENLASSALKQKSRTPVTPSRETASSSVQVQQLQHPKELTLSGGGSIFLKSNRSRDTTPCHDETRSLEDHQAAGGSDLVLPGGGSLDDMSASTGERLKSILREKATEDDERPFEEERKSVRFDLQKVGIETAVTKFNDSDSDEEDTEGSGPEERTGGIASVIAARRAAAVFSLQQVLNRQGGADFGPSRTFVKRVDIDVKNPKIVGNRFVVENVSEKEHMQQQESRSIDDDEFLPNKFENVKNIDLISKSDSEKTTPRSSESRSSFLDDLRKSKEIMMENMKKSELRAKKIAEDEARIAGNQSWSSKMLRSLELSKEGIKSPPSENLMTNLEAIKNNMIKENENEIRIFKQELDSKLVEVKNQLEKEFSKEKQSLEASIQKKLLELRKEMTSKEEHEIKKLIEDMGEVRADNLKKVRNELEVCYEKERQDILSNLKGELDQRKRELLELRSQEISKLENEHERGLDDDKQAKIVEMEITRQHNERIEDLRKELDREFDNVRADLRAQQREKITKITEDHEKCLADILRDFRVDEVLARKVYKQRLDEIRADYSKDVENEMKKHNDSAVRQESVDFEKIRCEKRLLEDKYNTLKEKYLKLKKDMRAAIEKRNRRKEQANTTASETEMSTSTRTRTERTESTDQKSLLTKTNSISNSKPKEISRQNSNALKDQQSDFQQQQPQQRLVVTSVAPPATNQPAATATALQKTQKFESDDTTTCSETTSNLLMMSRKKKCFTKKPSTGANKINNNMTDNPVENIRKQLEKLEDLGDQLPSNETAYTVRYPFQDKSPTNVSSELEFFRHRIHVERDSVKRAREALRQQRSAFQSRQRAWKQRSARATLEQLVKEERELSDMEVSLHRTRSLLGEKVIHLRHLEQSLERVANAKRSDYKSPTPSAATTTGNKSDEVTLSDMSSASSGFSSTDLGTDTFIDKYCHYQESTEIIASLENLNSEIREIWGVLNKRQDNTIPPPPTLMYTDLSWFPYQHLTTQPTTVSAAFGTPNIQSNILSQLTAGHPPSATQNIIAQYGPTSGYTTSVGTVEGSVAPNLIERTRNLKDWLRQARVETSDLVSPGQATL</sequence>
<dbReference type="STRING" id="543379.A0A232ELC3"/>
<keyword evidence="5" id="KW-1185">Reference proteome</keyword>
<feature type="compositionally biased region" description="Polar residues" evidence="2">
    <location>
        <begin position="293"/>
        <end position="317"/>
    </location>
</feature>
<feature type="compositionally biased region" description="Basic and acidic residues" evidence="2">
    <location>
        <begin position="915"/>
        <end position="924"/>
    </location>
</feature>
<dbReference type="PANTHER" id="PTHR21715">
    <property type="entry name" value="RH04127P"/>
    <property type="match status" value="1"/>
</dbReference>
<feature type="region of interest" description="Disordered" evidence="2">
    <location>
        <begin position="293"/>
        <end position="374"/>
    </location>
</feature>
<feature type="compositionally biased region" description="Basic and acidic residues" evidence="2">
    <location>
        <begin position="336"/>
        <end position="354"/>
    </location>
</feature>
<evidence type="ECO:0000256" key="1">
    <source>
        <dbReference type="SAM" id="Coils"/>
    </source>
</evidence>
<keyword evidence="1" id="KW-0175">Coiled coil</keyword>
<feature type="coiled-coil region" evidence="1">
    <location>
        <begin position="759"/>
        <end position="793"/>
    </location>
</feature>
<dbReference type="InterPro" id="IPR053233">
    <property type="entry name" value="ABRA-related"/>
</dbReference>
<name>A0A232ELC3_9HYME</name>
<evidence type="ECO:0000256" key="2">
    <source>
        <dbReference type="SAM" id="MobiDB-lite"/>
    </source>
</evidence>
<evidence type="ECO:0000259" key="3">
    <source>
        <dbReference type="PROSITE" id="PS50020"/>
    </source>
</evidence>
<feature type="region of interest" description="Disordered" evidence="2">
    <location>
        <begin position="1167"/>
        <end position="1204"/>
    </location>
</feature>
<protein>
    <recommendedName>
        <fullName evidence="3">WW domain-containing protein</fullName>
    </recommendedName>
</protein>
<dbReference type="CDD" id="cd00201">
    <property type="entry name" value="WW"/>
    <property type="match status" value="1"/>
</dbReference>
<dbReference type="SUPFAM" id="SSF51045">
    <property type="entry name" value="WW domain"/>
    <property type="match status" value="1"/>
</dbReference>
<dbReference type="OrthoDB" id="6344460at2759"/>
<dbReference type="PANTHER" id="PTHR21715:SF0">
    <property type="entry name" value="RH04127P"/>
    <property type="match status" value="1"/>
</dbReference>
<feature type="region of interest" description="Disordered" evidence="2">
    <location>
        <begin position="892"/>
        <end position="966"/>
    </location>
</feature>
<feature type="compositionally biased region" description="Polar residues" evidence="2">
    <location>
        <begin position="1174"/>
        <end position="1186"/>
    </location>
</feature>
<feature type="region of interest" description="Disordered" evidence="2">
    <location>
        <begin position="417"/>
        <end position="438"/>
    </location>
</feature>
<feature type="region of interest" description="Disordered" evidence="2">
    <location>
        <begin position="531"/>
        <end position="550"/>
    </location>
</feature>
<feature type="compositionally biased region" description="Low complexity" evidence="2">
    <location>
        <begin position="956"/>
        <end position="965"/>
    </location>
</feature>
<feature type="non-terminal residue" evidence="4">
    <location>
        <position position="1"/>
    </location>
</feature>
<feature type="compositionally biased region" description="Low complexity" evidence="2">
    <location>
        <begin position="178"/>
        <end position="189"/>
    </location>
</feature>
<gene>
    <name evidence="4" type="ORF">TSAR_000509</name>
</gene>
<comment type="caution">
    <text evidence="4">The sequence shown here is derived from an EMBL/GenBank/DDBJ whole genome shotgun (WGS) entry which is preliminary data.</text>
</comment>
<evidence type="ECO:0000313" key="4">
    <source>
        <dbReference type="EMBL" id="OXU19166.1"/>
    </source>
</evidence>
<feature type="compositionally biased region" description="Polar residues" evidence="2">
    <location>
        <begin position="925"/>
        <end position="938"/>
    </location>
</feature>
<proteinExistence type="predicted"/>
<feature type="domain" description="WW" evidence="3">
    <location>
        <begin position="32"/>
        <end position="66"/>
    </location>
</feature>
<accession>A0A232ELC3</accession>
<feature type="compositionally biased region" description="Low complexity" evidence="2">
    <location>
        <begin position="208"/>
        <end position="218"/>
    </location>
</feature>
<feature type="compositionally biased region" description="Low complexity" evidence="2">
    <location>
        <begin position="1194"/>
        <end position="1204"/>
    </location>
</feature>
<dbReference type="Gene3D" id="3.30.1470.10">
    <property type="entry name" value="Photosystem I PsaD, reaction center subunit II"/>
    <property type="match status" value="1"/>
</dbReference>
<reference evidence="4 5" key="1">
    <citation type="journal article" date="2017" name="Curr. Biol.">
        <title>The Evolution of Venom by Co-option of Single-Copy Genes.</title>
        <authorList>
            <person name="Martinson E.O."/>
            <person name="Mrinalini"/>
            <person name="Kelkar Y.D."/>
            <person name="Chang C.H."/>
            <person name="Werren J.H."/>
        </authorList>
    </citation>
    <scope>NUCLEOTIDE SEQUENCE [LARGE SCALE GENOMIC DNA]</scope>
    <source>
        <strain evidence="4 5">Alberta</strain>
        <tissue evidence="4">Whole body</tissue>
    </source>
</reference>
<dbReference type="PROSITE" id="PS50020">
    <property type="entry name" value="WW_DOMAIN_2"/>
    <property type="match status" value="1"/>
</dbReference>
<organism evidence="4 5">
    <name type="scientific">Trichomalopsis sarcophagae</name>
    <dbReference type="NCBI Taxonomy" id="543379"/>
    <lineage>
        <taxon>Eukaryota</taxon>
        <taxon>Metazoa</taxon>
        <taxon>Ecdysozoa</taxon>
        <taxon>Arthropoda</taxon>
        <taxon>Hexapoda</taxon>
        <taxon>Insecta</taxon>
        <taxon>Pterygota</taxon>
        <taxon>Neoptera</taxon>
        <taxon>Endopterygota</taxon>
        <taxon>Hymenoptera</taxon>
        <taxon>Apocrita</taxon>
        <taxon>Proctotrupomorpha</taxon>
        <taxon>Chalcidoidea</taxon>
        <taxon>Pteromalidae</taxon>
        <taxon>Pteromalinae</taxon>
        <taxon>Trichomalopsis</taxon>
    </lineage>
</organism>
<feature type="compositionally biased region" description="Low complexity" evidence="2">
    <location>
        <begin position="902"/>
        <end position="914"/>
    </location>
</feature>
<feature type="coiled-coil region" evidence="1">
    <location>
        <begin position="607"/>
        <end position="664"/>
    </location>
</feature>
<dbReference type="Proteomes" id="UP000215335">
    <property type="component" value="Unassembled WGS sequence"/>
</dbReference>
<dbReference type="PROSITE" id="PS01159">
    <property type="entry name" value="WW_DOMAIN_1"/>
    <property type="match status" value="1"/>
</dbReference>
<feature type="compositionally biased region" description="Basic and acidic residues" evidence="2">
    <location>
        <begin position="192"/>
        <end position="201"/>
    </location>
</feature>
<feature type="coiled-coil region" evidence="1">
    <location>
        <begin position="858"/>
        <end position="892"/>
    </location>
</feature>
<feature type="region of interest" description="Disordered" evidence="2">
    <location>
        <begin position="140"/>
        <end position="220"/>
    </location>
</feature>
<evidence type="ECO:0000313" key="5">
    <source>
        <dbReference type="Proteomes" id="UP000215335"/>
    </source>
</evidence>
<dbReference type="InterPro" id="IPR036020">
    <property type="entry name" value="WW_dom_sf"/>
</dbReference>